<accession>A0A3M7CFI6</accession>
<dbReference type="OrthoDB" id="62952at2759"/>
<gene>
    <name evidence="1" type="ORF">D0865_06720</name>
</gene>
<dbReference type="Proteomes" id="UP000270230">
    <property type="component" value="Unassembled WGS sequence"/>
</dbReference>
<evidence type="ECO:0000313" key="2">
    <source>
        <dbReference type="Proteomes" id="UP000270230"/>
    </source>
</evidence>
<dbReference type="AlphaFoldDB" id="A0A3M7CFI6"/>
<comment type="caution">
    <text evidence="1">The sequence shown here is derived from an EMBL/GenBank/DDBJ whole genome shotgun (WGS) entry which is preliminary data.</text>
</comment>
<organism evidence="1 2">
    <name type="scientific">Hortaea werneckii</name>
    <name type="common">Black yeast</name>
    <name type="synonym">Cladosporium werneckii</name>
    <dbReference type="NCBI Taxonomy" id="91943"/>
    <lineage>
        <taxon>Eukaryota</taxon>
        <taxon>Fungi</taxon>
        <taxon>Dikarya</taxon>
        <taxon>Ascomycota</taxon>
        <taxon>Pezizomycotina</taxon>
        <taxon>Dothideomycetes</taxon>
        <taxon>Dothideomycetidae</taxon>
        <taxon>Mycosphaerellales</taxon>
        <taxon>Teratosphaeriaceae</taxon>
        <taxon>Hortaea</taxon>
    </lineage>
</organism>
<proteinExistence type="predicted"/>
<dbReference type="VEuPathDB" id="FungiDB:BTJ68_03087"/>
<reference evidence="1 2" key="1">
    <citation type="journal article" date="2018" name="BMC Genomics">
        <title>Genomic evidence for intraspecific hybridization in a clonal and extremely halotolerant yeast.</title>
        <authorList>
            <person name="Gostincar C."/>
            <person name="Stajich J.E."/>
            <person name="Zupancic J."/>
            <person name="Zalar P."/>
            <person name="Gunde-Cimerman N."/>
        </authorList>
    </citation>
    <scope>NUCLEOTIDE SEQUENCE [LARGE SCALE GENOMIC DNA]</scope>
    <source>
        <strain evidence="1 2">EXF-151</strain>
    </source>
</reference>
<evidence type="ECO:0000313" key="1">
    <source>
        <dbReference type="EMBL" id="RMY50754.1"/>
    </source>
</evidence>
<protein>
    <submittedName>
        <fullName evidence="1">Uncharacterized protein</fullName>
    </submittedName>
</protein>
<sequence length="238" mass="25916">MNPDHDLRQVSLLPPVLLNDLTGSNSTAAQDLGSSLRDHARDLLQLDAEPGAAARQGESESLIFHLTGFPGDVQELSRHSDDVRSTAWSADIWTAAFHEAVEKVGEDIDQAIIKGKDAEQLLKELERLDMDSNQRSAFSRGHEFLKTLQVPLQTSKMGLDLASPFTAIEPTTSVVVGLLRAVTAMAITLAGTKPDLAESVAAMLEQMSYIDDCDTLGQKANRLDIHQVRLRAFPLGSF</sequence>
<name>A0A3M7CFI6_HORWE</name>
<dbReference type="EMBL" id="QWIN01000501">
    <property type="protein sequence ID" value="RMY50754.1"/>
    <property type="molecule type" value="Genomic_DNA"/>
</dbReference>